<evidence type="ECO:0008006" key="3">
    <source>
        <dbReference type="Google" id="ProtNLM"/>
    </source>
</evidence>
<proteinExistence type="predicted"/>
<dbReference type="InterPro" id="IPR014867">
    <property type="entry name" value="Spore_coat_CotH_CotH2/3/7"/>
</dbReference>
<organism evidence="2">
    <name type="scientific">marine sediment metagenome</name>
    <dbReference type="NCBI Taxonomy" id="412755"/>
    <lineage>
        <taxon>unclassified sequences</taxon>
        <taxon>metagenomes</taxon>
        <taxon>ecological metagenomes</taxon>
    </lineage>
</organism>
<name>A0A0F9KP92_9ZZZZ</name>
<dbReference type="Pfam" id="PF08757">
    <property type="entry name" value="CotH"/>
    <property type="match status" value="1"/>
</dbReference>
<keyword evidence="1" id="KW-0472">Membrane</keyword>
<keyword evidence="1" id="KW-0812">Transmembrane</keyword>
<reference evidence="2" key="1">
    <citation type="journal article" date="2015" name="Nature">
        <title>Complex archaea that bridge the gap between prokaryotes and eukaryotes.</title>
        <authorList>
            <person name="Spang A."/>
            <person name="Saw J.H."/>
            <person name="Jorgensen S.L."/>
            <person name="Zaremba-Niedzwiedzka K."/>
            <person name="Martijn J."/>
            <person name="Lind A.E."/>
            <person name="van Eijk R."/>
            <person name="Schleper C."/>
            <person name="Guy L."/>
            <person name="Ettema T.J."/>
        </authorList>
    </citation>
    <scope>NUCLEOTIDE SEQUENCE</scope>
</reference>
<feature type="transmembrane region" description="Helical" evidence="1">
    <location>
        <begin position="20"/>
        <end position="39"/>
    </location>
</feature>
<comment type="caution">
    <text evidence="2">The sequence shown here is derived from an EMBL/GenBank/DDBJ whole genome shotgun (WGS) entry which is preliminary data.</text>
</comment>
<dbReference type="AlphaFoldDB" id="A0A0F9KP92"/>
<protein>
    <recommendedName>
        <fullName evidence="3">Spore coat protein CotH</fullName>
    </recommendedName>
</protein>
<gene>
    <name evidence="2" type="ORF">LCGC14_1378640</name>
</gene>
<sequence length="581" mass="67905">MITMETKLEKLKPSKKKSNLITLLVLFTITFSLFGVIFYQDAIESIVYPSELPSISIDVSSDITDISKNCWLKVSPISSKDSQSTWANRPLAGRIRKRNSDEGFSIELNQRENLLQIRNDDDWILLPSGNNLDAIRTKLSFDFYNLIYEPESNYRLPHSELVDLYINGQFKGIFLLSERIDRGMLDLKTEDINNPEQNDVIIKTMGWDGDFFETPNFPESNIEQLYPNSISNTYRIVDLIDFVLNSTEEEFYDENTGIFSLLDKNSVIDNFLFGLFSGNNIIEGFSYFLIYNHERAENSAGFSFLPWHFEQSFGYSKYGKIPQSLWLNKEDNKIDPVVWSNLYNRLLFPEESSSINSNFLSDVKNRWNNIFNNYWKIEELIDYFDNIYSTVQNSLIQTGYENSFYEEFKDSIHNWIEKRLPLLNEILTREDTITFGQFESLYQEDDNVFGFSDSAARRYYYKSSVIFSKDKIHNVNITIREDFLTNIIDRKFDGDWETNHIWMASNVSIDGYSINNVGIRIKANLGSLNTPKNSFKLKFSEGELYHFNDREGYGEYHYYPENIDRRFLGIKNLNLRAGPGD</sequence>
<feature type="non-terminal residue" evidence="2">
    <location>
        <position position="581"/>
    </location>
</feature>
<evidence type="ECO:0000256" key="1">
    <source>
        <dbReference type="SAM" id="Phobius"/>
    </source>
</evidence>
<dbReference type="EMBL" id="LAZR01008784">
    <property type="protein sequence ID" value="KKM76591.1"/>
    <property type="molecule type" value="Genomic_DNA"/>
</dbReference>
<keyword evidence="1" id="KW-1133">Transmembrane helix</keyword>
<evidence type="ECO:0000313" key="2">
    <source>
        <dbReference type="EMBL" id="KKM76591.1"/>
    </source>
</evidence>
<accession>A0A0F9KP92</accession>